<dbReference type="AlphaFoldDB" id="A0A804J433"/>
<proteinExistence type="predicted"/>
<name>A0A804J433_MUSAM</name>
<accession>A0A804J433</accession>
<protein>
    <submittedName>
        <fullName evidence="2">(wild Malaysian banana) hypothetical protein</fullName>
    </submittedName>
</protein>
<evidence type="ECO:0000313" key="3">
    <source>
        <dbReference type="EnsemblPlants" id="Ma05_p13610.1"/>
    </source>
</evidence>
<evidence type="ECO:0000313" key="2">
    <source>
        <dbReference type="EMBL" id="CAG1838394.1"/>
    </source>
</evidence>
<reference evidence="2" key="1">
    <citation type="submission" date="2021-03" db="EMBL/GenBank/DDBJ databases">
        <authorList>
            <consortium name="Genoscope - CEA"/>
            <person name="William W."/>
        </authorList>
    </citation>
    <scope>NUCLEOTIDE SEQUENCE</scope>
    <source>
        <strain evidence="2">Doubled-haploid Pahang</strain>
    </source>
</reference>
<evidence type="ECO:0000256" key="1">
    <source>
        <dbReference type="SAM" id="MobiDB-lite"/>
    </source>
</evidence>
<dbReference type="Proteomes" id="UP000012960">
    <property type="component" value="Unplaced"/>
</dbReference>
<dbReference type="EnsemblPlants" id="Ma05_t13610.1">
    <property type="protein sequence ID" value="Ma05_p13610.1"/>
    <property type="gene ID" value="Ma05_g13610"/>
</dbReference>
<feature type="compositionally biased region" description="Basic residues" evidence="1">
    <location>
        <begin position="17"/>
        <end position="43"/>
    </location>
</feature>
<organism evidence="3 4">
    <name type="scientific">Musa acuminata subsp. malaccensis</name>
    <name type="common">Wild banana</name>
    <name type="synonym">Musa malaccensis</name>
    <dbReference type="NCBI Taxonomy" id="214687"/>
    <lineage>
        <taxon>Eukaryota</taxon>
        <taxon>Viridiplantae</taxon>
        <taxon>Streptophyta</taxon>
        <taxon>Embryophyta</taxon>
        <taxon>Tracheophyta</taxon>
        <taxon>Spermatophyta</taxon>
        <taxon>Magnoliopsida</taxon>
        <taxon>Liliopsida</taxon>
        <taxon>Zingiberales</taxon>
        <taxon>Musaceae</taxon>
        <taxon>Musa</taxon>
    </lineage>
</organism>
<dbReference type="EMBL" id="HG996470">
    <property type="protein sequence ID" value="CAG1838394.1"/>
    <property type="molecule type" value="Genomic_DNA"/>
</dbReference>
<keyword evidence="4" id="KW-1185">Reference proteome</keyword>
<feature type="region of interest" description="Disordered" evidence="1">
    <location>
        <begin position="17"/>
        <end position="47"/>
    </location>
</feature>
<gene>
    <name evidence="2" type="ORF">GSMUA_265710.1</name>
</gene>
<dbReference type="Gramene" id="Ma05_t13610.1">
    <property type="protein sequence ID" value="Ma05_p13610.1"/>
    <property type="gene ID" value="Ma05_g13610"/>
</dbReference>
<reference evidence="3" key="2">
    <citation type="submission" date="2021-05" db="UniProtKB">
        <authorList>
            <consortium name="EnsemblPlants"/>
        </authorList>
    </citation>
    <scope>IDENTIFICATION</scope>
    <source>
        <strain evidence="3">subsp. malaccensis</strain>
    </source>
</reference>
<sequence length="59" mass="7085">MMKALCMRLFHLGLPAHRPRRPPPRLLRPRRPVHRRRHLRRHCPSSPPHCPPGLLMFRS</sequence>
<evidence type="ECO:0000313" key="4">
    <source>
        <dbReference type="Proteomes" id="UP000012960"/>
    </source>
</evidence>
<dbReference type="InParanoid" id="A0A804J433"/>